<accession>A0A0P1AA93</accession>
<proteinExistence type="predicted"/>
<dbReference type="AlphaFoldDB" id="A0A0P1AA93"/>
<organism evidence="1 2">
    <name type="scientific">Plasmopara halstedii</name>
    <name type="common">Downy mildew of sunflower</name>
    <dbReference type="NCBI Taxonomy" id="4781"/>
    <lineage>
        <taxon>Eukaryota</taxon>
        <taxon>Sar</taxon>
        <taxon>Stramenopiles</taxon>
        <taxon>Oomycota</taxon>
        <taxon>Peronosporomycetes</taxon>
        <taxon>Peronosporales</taxon>
        <taxon>Peronosporaceae</taxon>
        <taxon>Plasmopara</taxon>
    </lineage>
</organism>
<dbReference type="EMBL" id="CCYD01000290">
    <property type="protein sequence ID" value="CEG37680.1"/>
    <property type="molecule type" value="Genomic_DNA"/>
</dbReference>
<dbReference type="RefSeq" id="XP_024574049.1">
    <property type="nucleotide sequence ID" value="XM_024723032.1"/>
</dbReference>
<protein>
    <submittedName>
        <fullName evidence="1">Uncharacterized protein</fullName>
    </submittedName>
</protein>
<dbReference type="Proteomes" id="UP000054928">
    <property type="component" value="Unassembled WGS sequence"/>
</dbReference>
<evidence type="ECO:0000313" key="1">
    <source>
        <dbReference type="EMBL" id="CEG37680.1"/>
    </source>
</evidence>
<name>A0A0P1AA93_PLAHL</name>
<reference evidence="2" key="1">
    <citation type="submission" date="2014-09" db="EMBL/GenBank/DDBJ databases">
        <authorList>
            <person name="Sharma Rahul"/>
            <person name="Thines Marco"/>
        </authorList>
    </citation>
    <scope>NUCLEOTIDE SEQUENCE [LARGE SCALE GENOMIC DNA]</scope>
</reference>
<keyword evidence="2" id="KW-1185">Reference proteome</keyword>
<dbReference type="GeneID" id="36400794"/>
<sequence length="53" mass="5945">MKTLFTPDFKRDEHSNITEARVHNSLFVGAGALRAVRQKNFTLPAVMSVILIC</sequence>
<evidence type="ECO:0000313" key="2">
    <source>
        <dbReference type="Proteomes" id="UP000054928"/>
    </source>
</evidence>